<accession>A0A4P2Q1N2</accession>
<comment type="similarity">
    <text evidence="1">Belongs to the NAD(P)-dependent epimerase/dehydratase family.</text>
</comment>
<dbReference type="AlphaFoldDB" id="A0A4P2Q1N2"/>
<evidence type="ECO:0000256" key="2">
    <source>
        <dbReference type="SAM" id="MobiDB-lite"/>
    </source>
</evidence>
<dbReference type="InterPro" id="IPR036291">
    <property type="entry name" value="NAD(P)-bd_dom_sf"/>
</dbReference>
<gene>
    <name evidence="4" type="ORF">SOCEGT47_035070</name>
</gene>
<dbReference type="OrthoDB" id="9801785at2"/>
<evidence type="ECO:0000259" key="3">
    <source>
        <dbReference type="Pfam" id="PF01370"/>
    </source>
</evidence>
<protein>
    <submittedName>
        <fullName evidence="4">NAD-dependent epimerase</fullName>
    </submittedName>
</protein>
<feature type="domain" description="NAD-dependent epimerase/dehydratase" evidence="3">
    <location>
        <begin position="7"/>
        <end position="245"/>
    </location>
</feature>
<organism evidence="4 5">
    <name type="scientific">Sorangium cellulosum</name>
    <name type="common">Polyangium cellulosum</name>
    <dbReference type="NCBI Taxonomy" id="56"/>
    <lineage>
        <taxon>Bacteria</taxon>
        <taxon>Pseudomonadati</taxon>
        <taxon>Myxococcota</taxon>
        <taxon>Polyangia</taxon>
        <taxon>Polyangiales</taxon>
        <taxon>Polyangiaceae</taxon>
        <taxon>Sorangium</taxon>
    </lineage>
</organism>
<dbReference type="Gene3D" id="3.40.50.720">
    <property type="entry name" value="NAD(P)-binding Rossmann-like Domain"/>
    <property type="match status" value="1"/>
</dbReference>
<dbReference type="CDD" id="cd05256">
    <property type="entry name" value="UDP_AE_SDR_e"/>
    <property type="match status" value="1"/>
</dbReference>
<reference evidence="4 5" key="1">
    <citation type="submission" date="2015-09" db="EMBL/GenBank/DDBJ databases">
        <title>Sorangium comparison.</title>
        <authorList>
            <person name="Zaburannyi N."/>
            <person name="Bunk B."/>
            <person name="Overmann J."/>
            <person name="Mueller R."/>
        </authorList>
    </citation>
    <scope>NUCLEOTIDE SEQUENCE [LARGE SCALE GENOMIC DNA]</scope>
    <source>
        <strain evidence="4 5">So ceGT47</strain>
    </source>
</reference>
<evidence type="ECO:0000313" key="4">
    <source>
        <dbReference type="EMBL" id="AUX22991.1"/>
    </source>
</evidence>
<dbReference type="Gene3D" id="3.90.25.10">
    <property type="entry name" value="UDP-galactose 4-epimerase, domain 1"/>
    <property type="match status" value="1"/>
</dbReference>
<dbReference type="Pfam" id="PF01370">
    <property type="entry name" value="Epimerase"/>
    <property type="match status" value="1"/>
</dbReference>
<dbReference type="RefSeq" id="WP_129348067.1">
    <property type="nucleotide sequence ID" value="NZ_CP012670.1"/>
</dbReference>
<evidence type="ECO:0000256" key="1">
    <source>
        <dbReference type="ARBA" id="ARBA00007637"/>
    </source>
</evidence>
<dbReference type="SUPFAM" id="SSF51735">
    <property type="entry name" value="NAD(P)-binding Rossmann-fold domains"/>
    <property type="match status" value="1"/>
</dbReference>
<proteinExistence type="inferred from homology"/>
<name>A0A4P2Q1N2_SORCE</name>
<feature type="region of interest" description="Disordered" evidence="2">
    <location>
        <begin position="322"/>
        <end position="348"/>
    </location>
</feature>
<dbReference type="EMBL" id="CP012670">
    <property type="protein sequence ID" value="AUX22991.1"/>
    <property type="molecule type" value="Genomic_DNA"/>
</dbReference>
<dbReference type="PANTHER" id="PTHR43000">
    <property type="entry name" value="DTDP-D-GLUCOSE 4,6-DEHYDRATASE-RELATED"/>
    <property type="match status" value="1"/>
</dbReference>
<evidence type="ECO:0000313" key="5">
    <source>
        <dbReference type="Proteomes" id="UP000295781"/>
    </source>
</evidence>
<dbReference type="InterPro" id="IPR001509">
    <property type="entry name" value="Epimerase_deHydtase"/>
</dbReference>
<sequence length="348" mass="37137">MSTPRYLITGGAGFIGSNLVAALTAAGERVRVLDNLVTGRWEHLDGLPHQSLIERVTGDIRDASAVAAAAEGVEVIFHQAALGSVPRSVETPVEADAVNVGGTVTVLDVARRQGVRRVLFAASSSAYGETPALPKHEGMEPMPLSPYAVTKLACEHYMKVFADIYGIETLSLRYFNVFGPNQTPDGAYAAAIPRFIDAALQDRPIPIFGDGEQTRDFCYIENTVAANLLGATSSKRFRGEIINIAGGRRIALNELCKEISRALGRDIAVEHLPPRAGDIRHSLADVSRAAELIGYEPRVRWEDGIAPTVTYLRTLREEGPAAASATLTSGKVPLPSSRGAADTGHQAS</sequence>
<dbReference type="Proteomes" id="UP000295781">
    <property type="component" value="Chromosome"/>
</dbReference>